<gene>
    <name evidence="13" type="ORF">EUGRSUZ_B03623</name>
</gene>
<keyword evidence="3" id="KW-1003">Cell membrane</keyword>
<dbReference type="eggNOG" id="ENOG502RZD2">
    <property type="taxonomic scope" value="Eukaryota"/>
</dbReference>
<dbReference type="STRING" id="71139.A0A059D932"/>
<dbReference type="Gramene" id="KCW87092">
    <property type="protein sequence ID" value="KCW87092"/>
    <property type="gene ID" value="EUGRSUZ_B03623"/>
</dbReference>
<evidence type="ECO:0000256" key="8">
    <source>
        <dbReference type="ARBA" id="ARBA00023288"/>
    </source>
</evidence>
<dbReference type="Pfam" id="PF14368">
    <property type="entry name" value="LTP_2"/>
    <property type="match status" value="1"/>
</dbReference>
<keyword evidence="10" id="KW-0472">Membrane</keyword>
<evidence type="ECO:0000256" key="7">
    <source>
        <dbReference type="ARBA" id="ARBA00023180"/>
    </source>
</evidence>
<proteinExistence type="inferred from homology"/>
<dbReference type="CDD" id="cd00010">
    <property type="entry name" value="AAI_LTSS"/>
    <property type="match status" value="1"/>
</dbReference>
<keyword evidence="7" id="KW-0325">Glycoprotein</keyword>
<dbReference type="PANTHER" id="PTHR33044">
    <property type="entry name" value="BIFUNCTIONAL INHIBITOR/LIPID-TRANSFER PROTEIN/SEED STORAGE 2S ALBUMIN SUPERFAMILY PROTEIN-RELATED"/>
    <property type="match status" value="1"/>
</dbReference>
<evidence type="ECO:0000313" key="13">
    <source>
        <dbReference type="EMBL" id="KCW87092.1"/>
    </source>
</evidence>
<dbReference type="InterPro" id="IPR036312">
    <property type="entry name" value="Bifun_inhib/LTP/seed_sf"/>
</dbReference>
<dbReference type="OMA" id="TDPSMGL"/>
<feature type="compositionally biased region" description="Low complexity" evidence="9">
    <location>
        <begin position="146"/>
        <end position="159"/>
    </location>
</feature>
<dbReference type="EMBL" id="KK198754">
    <property type="protein sequence ID" value="KCW87092.1"/>
    <property type="molecule type" value="Genomic_DNA"/>
</dbReference>
<reference evidence="13" key="1">
    <citation type="submission" date="2013-07" db="EMBL/GenBank/DDBJ databases">
        <title>The genome of Eucalyptus grandis.</title>
        <authorList>
            <person name="Schmutz J."/>
            <person name="Hayes R."/>
            <person name="Myburg A."/>
            <person name="Tuskan G."/>
            <person name="Grattapaglia D."/>
            <person name="Rokhsar D.S."/>
        </authorList>
    </citation>
    <scope>NUCLEOTIDE SEQUENCE</scope>
    <source>
        <tissue evidence="13">Leaf extractions</tissue>
    </source>
</reference>
<sequence length="202" mass="20806">MMVSRKCESPASRLRCLLAVAVAAAAVMGSGRSDMDQDRAECADQLVGLASCLPYVGGDAKSPTIDCCTGLKGVLQKSKKCLCILIKDRDDPNLGLKINATLALGLPTACHAPANISACVDLLHLPANSTDAKLFRGAANSTTVSSATATPAASANSTSTGGGSAEAKSHGGDRTTKRWWALEIVCGVLMMALLTPNRMWGA</sequence>
<dbReference type="GO" id="GO:0098552">
    <property type="term" value="C:side of membrane"/>
    <property type="evidence" value="ECO:0007669"/>
    <property type="project" value="UniProtKB-KW"/>
</dbReference>
<evidence type="ECO:0000259" key="12">
    <source>
        <dbReference type="SMART" id="SM00499"/>
    </source>
</evidence>
<evidence type="ECO:0000256" key="11">
    <source>
        <dbReference type="SAM" id="SignalP"/>
    </source>
</evidence>
<dbReference type="Gene3D" id="1.10.110.10">
    <property type="entry name" value="Plant lipid-transfer and hydrophobic proteins"/>
    <property type="match status" value="1"/>
</dbReference>
<evidence type="ECO:0000256" key="10">
    <source>
        <dbReference type="SAM" id="Phobius"/>
    </source>
</evidence>
<protein>
    <recommendedName>
        <fullName evidence="12">Bifunctional inhibitor/plant lipid transfer protein/seed storage helical domain-containing protein</fullName>
    </recommendedName>
</protein>
<dbReference type="InterPro" id="IPR043325">
    <property type="entry name" value="LTSS"/>
</dbReference>
<dbReference type="GO" id="GO:0005886">
    <property type="term" value="C:plasma membrane"/>
    <property type="evidence" value="ECO:0007669"/>
    <property type="project" value="UniProtKB-SubCell"/>
</dbReference>
<evidence type="ECO:0000256" key="6">
    <source>
        <dbReference type="ARBA" id="ARBA00023157"/>
    </source>
</evidence>
<keyword evidence="6" id="KW-1015">Disulfide bond</keyword>
<dbReference type="InParanoid" id="A0A059D932"/>
<dbReference type="FunFam" id="1.10.110.10:FF:000001">
    <property type="entry name" value="Bifunctional inhibitor/lipid-transfer protein/seed storage 2S albumin superfamily protein"/>
    <property type="match status" value="1"/>
</dbReference>
<keyword evidence="10" id="KW-0812">Transmembrane</keyword>
<feature type="transmembrane region" description="Helical" evidence="10">
    <location>
        <begin position="179"/>
        <end position="196"/>
    </location>
</feature>
<feature type="domain" description="Bifunctional inhibitor/plant lipid transfer protein/seed storage helical" evidence="12">
    <location>
        <begin position="42"/>
        <end position="119"/>
    </location>
</feature>
<keyword evidence="4" id="KW-0336">GPI-anchor</keyword>
<feature type="signal peptide" evidence="11">
    <location>
        <begin position="1"/>
        <end position="31"/>
    </location>
</feature>
<organism evidence="13">
    <name type="scientific">Eucalyptus grandis</name>
    <name type="common">Flooded gum</name>
    <dbReference type="NCBI Taxonomy" id="71139"/>
    <lineage>
        <taxon>Eukaryota</taxon>
        <taxon>Viridiplantae</taxon>
        <taxon>Streptophyta</taxon>
        <taxon>Embryophyta</taxon>
        <taxon>Tracheophyta</taxon>
        <taxon>Spermatophyta</taxon>
        <taxon>Magnoliopsida</taxon>
        <taxon>eudicotyledons</taxon>
        <taxon>Gunneridae</taxon>
        <taxon>Pentapetalae</taxon>
        <taxon>rosids</taxon>
        <taxon>malvids</taxon>
        <taxon>Myrtales</taxon>
        <taxon>Myrtaceae</taxon>
        <taxon>Myrtoideae</taxon>
        <taxon>Eucalypteae</taxon>
        <taxon>Eucalyptus</taxon>
    </lineage>
</organism>
<dbReference type="AlphaFoldDB" id="A0A059D932"/>
<name>A0A059D932_EUCGR</name>
<dbReference type="SUPFAM" id="SSF47699">
    <property type="entry name" value="Bifunctional inhibitor/lipid-transfer protein/seed storage 2S albumin"/>
    <property type="match status" value="1"/>
</dbReference>
<dbReference type="InterPro" id="IPR016140">
    <property type="entry name" value="Bifunc_inhib/LTP/seed_store"/>
</dbReference>
<keyword evidence="10" id="KW-1133">Transmembrane helix</keyword>
<evidence type="ECO:0000256" key="9">
    <source>
        <dbReference type="SAM" id="MobiDB-lite"/>
    </source>
</evidence>
<feature type="region of interest" description="Disordered" evidence="9">
    <location>
        <begin position="146"/>
        <end position="172"/>
    </location>
</feature>
<dbReference type="SMART" id="SM00499">
    <property type="entry name" value="AAI"/>
    <property type="match status" value="1"/>
</dbReference>
<keyword evidence="8" id="KW-0449">Lipoprotein</keyword>
<dbReference type="OrthoDB" id="1938537at2759"/>
<accession>A0A059D932</accession>
<evidence type="ECO:0000256" key="5">
    <source>
        <dbReference type="ARBA" id="ARBA00022729"/>
    </source>
</evidence>
<comment type="similarity">
    <text evidence="2">Belongs to the plant LTP family.</text>
</comment>
<feature type="chain" id="PRO_5001570699" description="Bifunctional inhibitor/plant lipid transfer protein/seed storage helical domain-containing protein" evidence="11">
    <location>
        <begin position="32"/>
        <end position="202"/>
    </location>
</feature>
<evidence type="ECO:0000256" key="3">
    <source>
        <dbReference type="ARBA" id="ARBA00022475"/>
    </source>
</evidence>
<comment type="subcellular location">
    <subcellularLocation>
        <location evidence="1">Cell membrane</location>
        <topology evidence="1">Lipid-anchor</topology>
        <topology evidence="1">GPI-anchor</topology>
    </subcellularLocation>
</comment>
<evidence type="ECO:0000256" key="2">
    <source>
        <dbReference type="ARBA" id="ARBA00009748"/>
    </source>
</evidence>
<evidence type="ECO:0000256" key="4">
    <source>
        <dbReference type="ARBA" id="ARBA00022622"/>
    </source>
</evidence>
<keyword evidence="5 11" id="KW-0732">Signal</keyword>
<dbReference type="KEGG" id="egr:104433790"/>
<evidence type="ECO:0000256" key="1">
    <source>
        <dbReference type="ARBA" id="ARBA00004609"/>
    </source>
</evidence>